<dbReference type="GO" id="GO:0003824">
    <property type="term" value="F:catalytic activity"/>
    <property type="evidence" value="ECO:0007669"/>
    <property type="project" value="InterPro"/>
</dbReference>
<dbReference type="PANTHER" id="PTHR42743">
    <property type="entry name" value="AMINO-ACID AMINOTRANSFERASE"/>
    <property type="match status" value="1"/>
</dbReference>
<dbReference type="Pfam" id="PF01063">
    <property type="entry name" value="Aminotran_4"/>
    <property type="match status" value="1"/>
</dbReference>
<comment type="caution">
    <text evidence="4">The sequence shown here is derived from an EMBL/GenBank/DDBJ whole genome shotgun (WGS) entry which is preliminary data.</text>
</comment>
<dbReference type="HOGENOM" id="CLU_020844_4_1_9"/>
<comment type="cofactor">
    <cofactor evidence="1">
        <name>pyridoxal 5'-phosphate</name>
        <dbReference type="ChEBI" id="CHEBI:597326"/>
    </cofactor>
</comment>
<dbReference type="InterPro" id="IPR001544">
    <property type="entry name" value="Aminotrans_IV"/>
</dbReference>
<reference evidence="4 5" key="1">
    <citation type="submission" date="2013-01" db="EMBL/GenBank/DDBJ databases">
        <title>The Genome Sequence of Clostridium clostridioforme 90A8.</title>
        <authorList>
            <consortium name="The Broad Institute Genome Sequencing Platform"/>
            <person name="Earl A."/>
            <person name="Ward D."/>
            <person name="Feldgarden M."/>
            <person name="Gevers D."/>
            <person name="Courvalin P."/>
            <person name="Lambert T."/>
            <person name="Walker B."/>
            <person name="Young S.K."/>
            <person name="Zeng Q."/>
            <person name="Gargeya S."/>
            <person name="Fitzgerald M."/>
            <person name="Haas B."/>
            <person name="Abouelleil A."/>
            <person name="Alvarado L."/>
            <person name="Arachchi H.M."/>
            <person name="Berlin A.M."/>
            <person name="Chapman S.B."/>
            <person name="Dewar J."/>
            <person name="Goldberg J."/>
            <person name="Griggs A."/>
            <person name="Gujja S."/>
            <person name="Hansen M."/>
            <person name="Howarth C."/>
            <person name="Imamovic A."/>
            <person name="Larimer J."/>
            <person name="McCowan C."/>
            <person name="Murphy C."/>
            <person name="Neiman D."/>
            <person name="Pearson M."/>
            <person name="Priest M."/>
            <person name="Roberts A."/>
            <person name="Saif S."/>
            <person name="Shea T."/>
            <person name="Sisk P."/>
            <person name="Sykes S."/>
            <person name="Wortman J."/>
            <person name="Nusbaum C."/>
            <person name="Birren B."/>
        </authorList>
    </citation>
    <scope>NUCLEOTIDE SEQUENCE [LARGE SCALE GENOMIC DNA]</scope>
    <source>
        <strain evidence="4 5">90A8</strain>
    </source>
</reference>
<dbReference type="Gene3D" id="3.20.10.10">
    <property type="entry name" value="D-amino Acid Aminotransferase, subunit A, domain 2"/>
    <property type="match status" value="1"/>
</dbReference>
<keyword evidence="3" id="KW-0663">Pyridoxal phosphate</keyword>
<dbReference type="GO" id="GO:0046394">
    <property type="term" value="P:carboxylic acid biosynthetic process"/>
    <property type="evidence" value="ECO:0007669"/>
    <property type="project" value="UniProtKB-ARBA"/>
</dbReference>
<name>A0A0E2HNA3_9FIRM</name>
<evidence type="ECO:0000313" key="4">
    <source>
        <dbReference type="EMBL" id="ENZ13585.1"/>
    </source>
</evidence>
<dbReference type="Proteomes" id="UP000013085">
    <property type="component" value="Unassembled WGS sequence"/>
</dbReference>
<evidence type="ECO:0000256" key="3">
    <source>
        <dbReference type="ARBA" id="ARBA00022898"/>
    </source>
</evidence>
<dbReference type="InterPro" id="IPR036038">
    <property type="entry name" value="Aminotransferase-like"/>
</dbReference>
<evidence type="ECO:0000313" key="5">
    <source>
        <dbReference type="Proteomes" id="UP000013085"/>
    </source>
</evidence>
<dbReference type="EMBL" id="AGYR01000030">
    <property type="protein sequence ID" value="ENZ13585.1"/>
    <property type="molecule type" value="Genomic_DNA"/>
</dbReference>
<protein>
    <submittedName>
        <fullName evidence="4">D-amino-acid transaminase</fullName>
    </submittedName>
</protein>
<sequence length="280" mass="31263">MKTLGYYNGKYGELENMSVPMNDRVCWFGDGVYDAGPCRNYKIFAIDEHVDRFFNSAGLIRIQVPCTKAELKALLQDLVNKMDTGDLFIYFQVTRGTAVRTHEFPENVPANLWVMLKPMGTPDLYKKIRLLTQEDTRFLHCNIKTLNLLPSVMAAQKAKEAGCQEAVFHRGGRVTECAHSNCHILKDGILYTAPADNLILPGIARAHLIRVCKKLEIPVSETPYTLKEMMDADEVLVTSSTKLCVAASEIDGTPVGGRAPEALKNILDAVMDEYMEETKA</sequence>
<evidence type="ECO:0000256" key="2">
    <source>
        <dbReference type="ARBA" id="ARBA00009320"/>
    </source>
</evidence>
<dbReference type="RefSeq" id="WP_002588305.1">
    <property type="nucleotide sequence ID" value="NZ_KB851022.1"/>
</dbReference>
<proteinExistence type="inferred from homology"/>
<dbReference type="SUPFAM" id="SSF56752">
    <property type="entry name" value="D-aminoacid aminotransferase-like PLP-dependent enzymes"/>
    <property type="match status" value="1"/>
</dbReference>
<organism evidence="4 5">
    <name type="scientific">[Clostridium] clostridioforme 90A8</name>
    <dbReference type="NCBI Taxonomy" id="999408"/>
    <lineage>
        <taxon>Bacteria</taxon>
        <taxon>Bacillati</taxon>
        <taxon>Bacillota</taxon>
        <taxon>Clostridia</taxon>
        <taxon>Lachnospirales</taxon>
        <taxon>Lachnospiraceae</taxon>
        <taxon>Enterocloster</taxon>
    </lineage>
</organism>
<dbReference type="InterPro" id="IPR043131">
    <property type="entry name" value="BCAT-like_N"/>
</dbReference>
<dbReference type="AlphaFoldDB" id="A0A0E2HNA3"/>
<dbReference type="GO" id="GO:0005829">
    <property type="term" value="C:cytosol"/>
    <property type="evidence" value="ECO:0007669"/>
    <property type="project" value="TreeGrafter"/>
</dbReference>
<accession>A0A0E2HNA3</accession>
<dbReference type="PATRIC" id="fig|999408.3.peg.3010"/>
<dbReference type="GO" id="GO:0008652">
    <property type="term" value="P:amino acid biosynthetic process"/>
    <property type="evidence" value="ECO:0007669"/>
    <property type="project" value="UniProtKB-ARBA"/>
</dbReference>
<gene>
    <name evidence="4" type="ORF">HMPREF1090_02789</name>
</gene>
<dbReference type="PANTHER" id="PTHR42743:SF10">
    <property type="entry name" value="D-ALANINE AMINOTRANSFERASE"/>
    <property type="match status" value="1"/>
</dbReference>
<dbReference type="InterPro" id="IPR043132">
    <property type="entry name" value="BCAT-like_C"/>
</dbReference>
<comment type="similarity">
    <text evidence="2">Belongs to the class-IV pyridoxal-phosphate-dependent aminotransferase family.</text>
</comment>
<dbReference type="InterPro" id="IPR050571">
    <property type="entry name" value="Class-IV_PLP-Dep_Aminotrnsfr"/>
</dbReference>
<dbReference type="FunFam" id="3.20.10.10:FF:000002">
    <property type="entry name" value="D-alanine aminotransferase"/>
    <property type="match status" value="1"/>
</dbReference>
<dbReference type="Gene3D" id="3.30.470.10">
    <property type="match status" value="1"/>
</dbReference>
<evidence type="ECO:0000256" key="1">
    <source>
        <dbReference type="ARBA" id="ARBA00001933"/>
    </source>
</evidence>